<protein>
    <submittedName>
        <fullName evidence="2">Glycosyltransferase</fullName>
    </submittedName>
</protein>
<dbReference type="PANTHER" id="PTHR46401">
    <property type="entry name" value="GLYCOSYLTRANSFERASE WBBK-RELATED"/>
    <property type="match status" value="1"/>
</dbReference>
<comment type="caution">
    <text evidence="2">The sequence shown here is derived from an EMBL/GenBank/DDBJ whole genome shotgun (WGS) entry which is preliminary data.</text>
</comment>
<dbReference type="PANTHER" id="PTHR46401:SF8">
    <property type="entry name" value="BLL6006 PROTEIN"/>
    <property type="match status" value="1"/>
</dbReference>
<accession>A0A8J7YX29</accession>
<dbReference type="InterPro" id="IPR001296">
    <property type="entry name" value="Glyco_trans_1"/>
</dbReference>
<name>A0A8J7YX29_9CYAN</name>
<sequence>MRVALVCDYPQEDWPSMDLCAQMLLETWQTYPTHAWQPQPVCPSFRARLTRLPRFGHSKIAFNSDRILNRFWDYPHYLRQRVSKFDLFHVCDHTYAHLVHALPPERTGVYCHDINTFRSLVEPAQEPRPRWYQAMVQQILNGLQKAAVVFYSTSEVRRLLNNYQLVHPTRLVQAPYGISPEFSPHSSARLRDAQPLFPPLAQPFILHVGSCIPRKRVDVLLEVFAQLHEHPNLRLVKVSGEWSLEQEQQIDRLNLRSRIDHWHHLSRDAIAELYRRAAVVLLTSEAEGFGLPLIEALACGAIPVVSDIPVLREVAGRAALYCPVGDVPAWVAAVNAVLADATQAPARSLRLAQASQYSWKTHTETIAQAYLQLANQG</sequence>
<reference evidence="2" key="1">
    <citation type="submission" date="2019-12" db="EMBL/GenBank/DDBJ databases">
        <title>High-Quality draft genome sequences of three cyanobacteria isolated from the limestone walls of the Old Cathedral of Coimbra.</title>
        <authorList>
            <person name="Tiago I."/>
            <person name="Soares F."/>
            <person name="Portugal A."/>
        </authorList>
    </citation>
    <scope>NUCLEOTIDE SEQUENCE</scope>
    <source>
        <strain evidence="2">A</strain>
    </source>
</reference>
<gene>
    <name evidence="2" type="ORF">GS601_02775</name>
</gene>
<dbReference type="RefSeq" id="WP_162421717.1">
    <property type="nucleotide sequence ID" value="NZ_WVIE01000002.1"/>
</dbReference>
<proteinExistence type="predicted"/>
<dbReference type="Pfam" id="PF00534">
    <property type="entry name" value="Glycos_transf_1"/>
    <property type="match status" value="1"/>
</dbReference>
<dbReference type="AlphaFoldDB" id="A0A8J7YX29"/>
<dbReference type="SUPFAM" id="SSF53756">
    <property type="entry name" value="UDP-Glycosyltransferase/glycogen phosphorylase"/>
    <property type="match status" value="1"/>
</dbReference>
<evidence type="ECO:0000313" key="3">
    <source>
        <dbReference type="Proteomes" id="UP000646053"/>
    </source>
</evidence>
<keyword evidence="3" id="KW-1185">Reference proteome</keyword>
<dbReference type="EMBL" id="WVIE01000002">
    <property type="protein sequence ID" value="NDJ16222.1"/>
    <property type="molecule type" value="Genomic_DNA"/>
</dbReference>
<dbReference type="Gene3D" id="3.40.50.2000">
    <property type="entry name" value="Glycogen Phosphorylase B"/>
    <property type="match status" value="2"/>
</dbReference>
<evidence type="ECO:0000313" key="2">
    <source>
        <dbReference type="EMBL" id="NDJ16222.1"/>
    </source>
</evidence>
<feature type="domain" description="Glycosyl transferase family 1" evidence="1">
    <location>
        <begin position="198"/>
        <end position="341"/>
    </location>
</feature>
<organism evidence="2 3">
    <name type="scientific">Myxacorys almedinensis A</name>
    <dbReference type="NCBI Taxonomy" id="2690445"/>
    <lineage>
        <taxon>Bacteria</taxon>
        <taxon>Bacillati</taxon>
        <taxon>Cyanobacteriota</taxon>
        <taxon>Cyanophyceae</taxon>
        <taxon>Leptolyngbyales</taxon>
        <taxon>Leptolyngbyaceae</taxon>
        <taxon>Myxacorys</taxon>
        <taxon>Myxacorys almedinensis</taxon>
    </lineage>
</organism>
<evidence type="ECO:0000259" key="1">
    <source>
        <dbReference type="Pfam" id="PF00534"/>
    </source>
</evidence>
<dbReference type="Proteomes" id="UP000646053">
    <property type="component" value="Unassembled WGS sequence"/>
</dbReference>
<dbReference type="GO" id="GO:0016757">
    <property type="term" value="F:glycosyltransferase activity"/>
    <property type="evidence" value="ECO:0007669"/>
    <property type="project" value="InterPro"/>
</dbReference>